<evidence type="ECO:0000259" key="2">
    <source>
        <dbReference type="Pfam" id="PF00248"/>
    </source>
</evidence>
<dbReference type="InterPro" id="IPR020471">
    <property type="entry name" value="AKR"/>
</dbReference>
<organism evidence="4 5">
    <name type="scientific">Stephanodiscus triporus</name>
    <dbReference type="NCBI Taxonomy" id="2934178"/>
    <lineage>
        <taxon>Eukaryota</taxon>
        <taxon>Sar</taxon>
        <taxon>Stramenopiles</taxon>
        <taxon>Ochrophyta</taxon>
        <taxon>Bacillariophyta</taxon>
        <taxon>Coscinodiscophyceae</taxon>
        <taxon>Thalassiosirophycidae</taxon>
        <taxon>Stephanodiscales</taxon>
        <taxon>Stephanodiscaceae</taxon>
        <taxon>Stephanodiscus</taxon>
    </lineage>
</organism>
<dbReference type="GO" id="GO:0016491">
    <property type="term" value="F:oxidoreductase activity"/>
    <property type="evidence" value="ECO:0007669"/>
    <property type="project" value="UniProtKB-KW"/>
</dbReference>
<accession>A0ABD3QMZ5</accession>
<dbReference type="InterPro" id="IPR018170">
    <property type="entry name" value="Aldo/ket_reductase_CS"/>
</dbReference>
<feature type="domain" description="TauD/TfdA-like" evidence="3">
    <location>
        <begin position="15"/>
        <end position="312"/>
    </location>
</feature>
<feature type="domain" description="NADP-dependent oxidoreductase" evidence="2">
    <location>
        <begin position="357"/>
        <end position="649"/>
    </location>
</feature>
<evidence type="ECO:0000259" key="3">
    <source>
        <dbReference type="Pfam" id="PF02668"/>
    </source>
</evidence>
<dbReference type="PANTHER" id="PTHR11732">
    <property type="entry name" value="ALDO/KETO REDUCTASE"/>
    <property type="match status" value="1"/>
</dbReference>
<dbReference type="Gene3D" id="3.60.130.10">
    <property type="entry name" value="Clavaminate synthase-like"/>
    <property type="match status" value="1"/>
</dbReference>
<dbReference type="InterPro" id="IPR023210">
    <property type="entry name" value="NADP_OxRdtase_dom"/>
</dbReference>
<dbReference type="Pfam" id="PF00248">
    <property type="entry name" value="Aldo_ket_red"/>
    <property type="match status" value="1"/>
</dbReference>
<gene>
    <name evidence="4" type="ORF">ACHAW5_010040</name>
</gene>
<dbReference type="PROSITE" id="PS00062">
    <property type="entry name" value="ALDOKETO_REDUCTASE_2"/>
    <property type="match status" value="1"/>
</dbReference>
<dbReference type="Gene3D" id="3.20.20.100">
    <property type="entry name" value="NADP-dependent oxidoreductase domain"/>
    <property type="match status" value="1"/>
</dbReference>
<dbReference type="InterPro" id="IPR036812">
    <property type="entry name" value="NAD(P)_OxRdtase_dom_sf"/>
</dbReference>
<dbReference type="Pfam" id="PF02668">
    <property type="entry name" value="TauD"/>
    <property type="match status" value="1"/>
</dbReference>
<dbReference type="PRINTS" id="PR00069">
    <property type="entry name" value="ALDKETRDTASE"/>
</dbReference>
<evidence type="ECO:0000313" key="4">
    <source>
        <dbReference type="EMBL" id="KAL3801700.1"/>
    </source>
</evidence>
<reference evidence="4 5" key="1">
    <citation type="submission" date="2024-10" db="EMBL/GenBank/DDBJ databases">
        <title>Updated reference genomes for cyclostephanoid diatoms.</title>
        <authorList>
            <person name="Roberts W.R."/>
            <person name="Alverson A.J."/>
        </authorList>
    </citation>
    <scope>NUCLEOTIDE SEQUENCE [LARGE SCALE GENOMIC DNA]</scope>
    <source>
        <strain evidence="4 5">AJA276-08</strain>
    </source>
</reference>
<dbReference type="InterPro" id="IPR003819">
    <property type="entry name" value="TauD/TfdA-like"/>
</dbReference>
<name>A0ABD3QMZ5_9STRA</name>
<keyword evidence="1" id="KW-0560">Oxidoreductase</keyword>
<dbReference type="AlphaFoldDB" id="A0ABD3QMZ5"/>
<dbReference type="InterPro" id="IPR042098">
    <property type="entry name" value="TauD-like_sf"/>
</dbReference>
<dbReference type="SUPFAM" id="SSF51430">
    <property type="entry name" value="NAD(P)-linked oxidoreductase"/>
    <property type="match status" value="1"/>
</dbReference>
<proteinExistence type="predicted"/>
<dbReference type="SUPFAM" id="SSF51197">
    <property type="entry name" value="Clavaminate synthase-like"/>
    <property type="match status" value="1"/>
</dbReference>
<keyword evidence="5" id="KW-1185">Reference proteome</keyword>
<evidence type="ECO:0000313" key="5">
    <source>
        <dbReference type="Proteomes" id="UP001530315"/>
    </source>
</evidence>
<dbReference type="Proteomes" id="UP001530315">
    <property type="component" value="Unassembled WGS sequence"/>
</dbReference>
<comment type="caution">
    <text evidence="4">The sequence shown here is derived from an EMBL/GenBank/DDBJ whole genome shotgun (WGS) entry which is preliminary data.</text>
</comment>
<protein>
    <submittedName>
        <fullName evidence="4">Uncharacterized protein</fullName>
    </submittedName>
</protein>
<evidence type="ECO:0000256" key="1">
    <source>
        <dbReference type="ARBA" id="ARBA00023002"/>
    </source>
</evidence>
<dbReference type="EMBL" id="JALLAZ020000177">
    <property type="protein sequence ID" value="KAL3801700.1"/>
    <property type="molecule type" value="Genomic_DNA"/>
</dbReference>
<sequence length="673" mass="76512">MRVTRLLEDPTSTDNVGSIGQEQFVSLLAKHKAVLLQSDDGSDPPTVEDFAEFMEGLKLEKYEYLGGAAPRRIIPVKANVEVYTANEAPPDQLIPFHHELAQVANPPQYLFFYCDLPSETGGETALIDSTLVYRFAADHYPEFMEKLKLFGARYKRTMPAEDDKNSPIGRSFYNTYQVTNQMDLEEKLKSIAGLEYEWMPDGSLTVTTEPIPAVKMIEQQHGHGIYQWTFHNSVIAAWIGWADSRNDRTKSICFGNNEEMDPKVLDAIADFMNANKVSYKWKKVIKLQGDIFAINNRLVMHSRNPFMGPRRVYASMFGDVLGTNVVKRDCVGQAIVDFSALDVSDPTTFGMWRLDDPEETVYNAIVAGYRRFDSACDYGNEELTGRGIRRAIDEGIVKRGDLYITTKLWNTYHHPDNVPRALDRCLQDLGLDYVDEFLIHFPISMESPNVSEIQMMQDNQAHTKVRYQFVPFEQKYPPEWTNLNGEMVLVKNDITATWKAMETLVVSGKTRFIGLSNFNCQHIRQVLSIAKIRPTSLQIECHPHLSQKKLIRLAREAGIRVTAFSPLGGTSYISLDMATPNDLLFDNPIIVGISKRHNKTAAQVILRWSIQNNTLPISKSSNLGRMRENRSIFDFYLTRDEVSAIDNLNKNHRYNDPGVFCEAGMGTFCPIYE</sequence>